<organism evidence="1 2">
    <name type="scientific">Caballeronia udeis</name>
    <dbReference type="NCBI Taxonomy" id="1232866"/>
    <lineage>
        <taxon>Bacteria</taxon>
        <taxon>Pseudomonadati</taxon>
        <taxon>Pseudomonadota</taxon>
        <taxon>Betaproteobacteria</taxon>
        <taxon>Burkholderiales</taxon>
        <taxon>Burkholderiaceae</taxon>
        <taxon>Caballeronia</taxon>
    </lineage>
</organism>
<dbReference type="OrthoDB" id="4272688at2"/>
<reference evidence="1 2" key="1">
    <citation type="submission" date="2016-01" db="EMBL/GenBank/DDBJ databases">
        <authorList>
            <person name="Oliw E.H."/>
        </authorList>
    </citation>
    <scope>NUCLEOTIDE SEQUENCE [LARGE SCALE GENOMIC DNA]</scope>
    <source>
        <strain evidence="1">LMG 27134</strain>
    </source>
</reference>
<evidence type="ECO:0000313" key="2">
    <source>
        <dbReference type="Proteomes" id="UP000054683"/>
    </source>
</evidence>
<dbReference type="RefSeq" id="WP_062081285.1">
    <property type="nucleotide sequence ID" value="NZ_FCOK02000001.1"/>
</dbReference>
<dbReference type="Proteomes" id="UP000054683">
    <property type="component" value="Unassembled WGS sequence"/>
</dbReference>
<sequence length="120" mass="13456">MTRLNVAAMQWNSLDHIADVAPIGDGDAQCLEEIRQVLLKHGQTARFGVSLLHSHFELGADEVLLEETNAETREQWVRPVSRKYLLENGITAQTTVVSFDERGMNRLCGCNPRSSGHFHL</sequence>
<dbReference type="EMBL" id="FCOK02000001">
    <property type="protein sequence ID" value="SAL11464.1"/>
    <property type="molecule type" value="Genomic_DNA"/>
</dbReference>
<accession>A0A158EVA3</accession>
<protein>
    <submittedName>
        <fullName evidence="1">Uncharacterized protein</fullName>
    </submittedName>
</protein>
<evidence type="ECO:0000313" key="1">
    <source>
        <dbReference type="EMBL" id="SAL11464.1"/>
    </source>
</evidence>
<name>A0A158EVA3_9BURK</name>
<proteinExistence type="predicted"/>
<gene>
    <name evidence="1" type="ORF">AWB69_00308</name>
</gene>
<dbReference type="AlphaFoldDB" id="A0A158EVA3"/>